<feature type="region of interest" description="Disordered" evidence="1">
    <location>
        <begin position="45"/>
        <end position="67"/>
    </location>
</feature>
<feature type="transmembrane region" description="Helical" evidence="2">
    <location>
        <begin position="19"/>
        <end position="36"/>
    </location>
</feature>
<evidence type="ECO:0000313" key="4">
    <source>
        <dbReference type="Proteomes" id="UP000555564"/>
    </source>
</evidence>
<evidence type="ECO:0000313" key="3">
    <source>
        <dbReference type="EMBL" id="MBB6476325.1"/>
    </source>
</evidence>
<keyword evidence="4" id="KW-1185">Reference proteome</keyword>
<proteinExistence type="predicted"/>
<reference evidence="3 4" key="1">
    <citation type="submission" date="2020-08" db="EMBL/GenBank/DDBJ databases">
        <title>Sequencing the genomes of 1000 actinobacteria strains.</title>
        <authorList>
            <person name="Klenk H.-P."/>
        </authorList>
    </citation>
    <scope>NUCLEOTIDE SEQUENCE [LARGE SCALE GENOMIC DNA]</scope>
    <source>
        <strain evidence="3 4">DSM 44936</strain>
    </source>
</reference>
<sequence length="67" mass="7107">MTVHAAAAAAPPVPYGPGLLGFIVVAAIGVALYFLIKSMNKQMSKIEVPREDEQERSEPGARPDGSR</sequence>
<protein>
    <submittedName>
        <fullName evidence="3">Uncharacterized protein</fullName>
    </submittedName>
</protein>
<dbReference type="EMBL" id="JACHIU010000001">
    <property type="protein sequence ID" value="MBB6476325.1"/>
    <property type="molecule type" value="Genomic_DNA"/>
</dbReference>
<evidence type="ECO:0000256" key="2">
    <source>
        <dbReference type="SAM" id="Phobius"/>
    </source>
</evidence>
<dbReference type="AlphaFoldDB" id="A0A7X0IJF9"/>
<accession>A0A7X0IJF9</accession>
<keyword evidence="2" id="KW-1133">Transmembrane helix</keyword>
<keyword evidence="2" id="KW-0472">Membrane</keyword>
<comment type="caution">
    <text evidence="3">The sequence shown here is derived from an EMBL/GenBank/DDBJ whole genome shotgun (WGS) entry which is preliminary data.</text>
</comment>
<keyword evidence="2" id="KW-0812">Transmembrane</keyword>
<organism evidence="3 4">
    <name type="scientific">Sphaerisporangium rubeum</name>
    <dbReference type="NCBI Taxonomy" id="321317"/>
    <lineage>
        <taxon>Bacteria</taxon>
        <taxon>Bacillati</taxon>
        <taxon>Actinomycetota</taxon>
        <taxon>Actinomycetes</taxon>
        <taxon>Streptosporangiales</taxon>
        <taxon>Streptosporangiaceae</taxon>
        <taxon>Sphaerisporangium</taxon>
    </lineage>
</organism>
<dbReference type="Proteomes" id="UP000555564">
    <property type="component" value="Unassembled WGS sequence"/>
</dbReference>
<dbReference type="RefSeq" id="WP_184986288.1">
    <property type="nucleotide sequence ID" value="NZ_BAAALO010000026.1"/>
</dbReference>
<gene>
    <name evidence="3" type="ORF">BJ992_005756</name>
</gene>
<evidence type="ECO:0000256" key="1">
    <source>
        <dbReference type="SAM" id="MobiDB-lite"/>
    </source>
</evidence>
<feature type="compositionally biased region" description="Basic and acidic residues" evidence="1">
    <location>
        <begin position="47"/>
        <end position="67"/>
    </location>
</feature>
<name>A0A7X0IJF9_9ACTN</name>